<evidence type="ECO:0000313" key="2">
    <source>
        <dbReference type="EMBL" id="KAF2311169.1"/>
    </source>
</evidence>
<dbReference type="Proteomes" id="UP000467840">
    <property type="component" value="Chromosome 14"/>
</dbReference>
<keyword evidence="1" id="KW-0472">Membrane</keyword>
<name>A0A6A6MGP5_HEVBR</name>
<feature type="transmembrane region" description="Helical" evidence="1">
    <location>
        <begin position="21"/>
        <end position="43"/>
    </location>
</feature>
<organism evidence="2 3">
    <name type="scientific">Hevea brasiliensis</name>
    <name type="common">Para rubber tree</name>
    <name type="synonym">Siphonia brasiliensis</name>
    <dbReference type="NCBI Taxonomy" id="3981"/>
    <lineage>
        <taxon>Eukaryota</taxon>
        <taxon>Viridiplantae</taxon>
        <taxon>Streptophyta</taxon>
        <taxon>Embryophyta</taxon>
        <taxon>Tracheophyta</taxon>
        <taxon>Spermatophyta</taxon>
        <taxon>Magnoliopsida</taxon>
        <taxon>eudicotyledons</taxon>
        <taxon>Gunneridae</taxon>
        <taxon>Pentapetalae</taxon>
        <taxon>rosids</taxon>
        <taxon>fabids</taxon>
        <taxon>Malpighiales</taxon>
        <taxon>Euphorbiaceae</taxon>
        <taxon>Crotonoideae</taxon>
        <taxon>Micrandreae</taxon>
        <taxon>Hevea</taxon>
    </lineage>
</organism>
<protein>
    <submittedName>
        <fullName evidence="2">Uncharacterized protein</fullName>
    </submittedName>
</protein>
<reference evidence="2 3" key="1">
    <citation type="journal article" date="2020" name="Mol. Plant">
        <title>The Chromosome-Based Rubber Tree Genome Provides New Insights into Spurge Genome Evolution and Rubber Biosynthesis.</title>
        <authorList>
            <person name="Liu J."/>
            <person name="Shi C."/>
            <person name="Shi C.C."/>
            <person name="Li W."/>
            <person name="Zhang Q.J."/>
            <person name="Zhang Y."/>
            <person name="Li K."/>
            <person name="Lu H.F."/>
            <person name="Shi C."/>
            <person name="Zhu S.T."/>
            <person name="Xiao Z.Y."/>
            <person name="Nan H."/>
            <person name="Yue Y."/>
            <person name="Zhu X.G."/>
            <person name="Wu Y."/>
            <person name="Hong X.N."/>
            <person name="Fan G.Y."/>
            <person name="Tong Y."/>
            <person name="Zhang D."/>
            <person name="Mao C.L."/>
            <person name="Liu Y.L."/>
            <person name="Hao S.J."/>
            <person name="Liu W.Q."/>
            <person name="Lv M.Q."/>
            <person name="Zhang H.B."/>
            <person name="Liu Y."/>
            <person name="Hu-Tang G.R."/>
            <person name="Wang J.P."/>
            <person name="Wang J.H."/>
            <person name="Sun Y.H."/>
            <person name="Ni S.B."/>
            <person name="Chen W.B."/>
            <person name="Zhang X.C."/>
            <person name="Jiao Y.N."/>
            <person name="Eichler E.E."/>
            <person name="Li G.H."/>
            <person name="Liu X."/>
            <person name="Gao L.Z."/>
        </authorList>
    </citation>
    <scope>NUCLEOTIDE SEQUENCE [LARGE SCALE GENOMIC DNA]</scope>
    <source>
        <strain evidence="3">cv. GT1</strain>
        <tissue evidence="2">Leaf</tissue>
    </source>
</reference>
<keyword evidence="1" id="KW-1133">Transmembrane helix</keyword>
<sequence length="89" mass="9047">MKNLRKSNSCESFALAAIGDAVADVAAVEVAAAVVAVEVFVAVAAVEAVAAVAVDAAAVASAGDALLHLLLLTGYLRLKHNHILVPHKY</sequence>
<proteinExistence type="predicted"/>
<dbReference type="AlphaFoldDB" id="A0A6A6MGP5"/>
<keyword evidence="3" id="KW-1185">Reference proteome</keyword>
<feature type="transmembrane region" description="Helical" evidence="1">
    <location>
        <begin position="49"/>
        <end position="72"/>
    </location>
</feature>
<dbReference type="EMBL" id="JAAGAX010000006">
    <property type="protein sequence ID" value="KAF2311169.1"/>
    <property type="molecule type" value="Genomic_DNA"/>
</dbReference>
<accession>A0A6A6MGP5</accession>
<evidence type="ECO:0000256" key="1">
    <source>
        <dbReference type="SAM" id="Phobius"/>
    </source>
</evidence>
<keyword evidence="1" id="KW-0812">Transmembrane</keyword>
<gene>
    <name evidence="2" type="ORF">GH714_019789</name>
</gene>
<evidence type="ECO:0000313" key="3">
    <source>
        <dbReference type="Proteomes" id="UP000467840"/>
    </source>
</evidence>
<comment type="caution">
    <text evidence="2">The sequence shown here is derived from an EMBL/GenBank/DDBJ whole genome shotgun (WGS) entry which is preliminary data.</text>
</comment>